<dbReference type="STRING" id="408074.SAMN05660909_01284"/>
<dbReference type="Proteomes" id="UP000199656">
    <property type="component" value="Unassembled WGS sequence"/>
</dbReference>
<dbReference type="InterPro" id="IPR019563">
    <property type="entry name" value="GH97_catalytic"/>
</dbReference>
<dbReference type="PANTHER" id="PTHR35803">
    <property type="entry name" value="GLUCAN 1,4-ALPHA-GLUCOSIDASE SUSB-RELATED"/>
    <property type="match status" value="1"/>
</dbReference>
<dbReference type="Pfam" id="PF10566">
    <property type="entry name" value="Glyco_hydro_97"/>
    <property type="match status" value="1"/>
</dbReference>
<dbReference type="PANTHER" id="PTHR35803:SF2">
    <property type="entry name" value="RETAINING ALPHA-GALACTOSIDASE"/>
    <property type="match status" value="1"/>
</dbReference>
<dbReference type="InterPro" id="IPR017853">
    <property type="entry name" value="GH"/>
</dbReference>
<keyword evidence="6" id="KW-0732">Signal</keyword>
<feature type="signal peptide" evidence="6">
    <location>
        <begin position="1"/>
        <end position="20"/>
    </location>
</feature>
<dbReference type="OrthoDB" id="57532at2"/>
<evidence type="ECO:0000256" key="5">
    <source>
        <dbReference type="ARBA" id="ARBA00023295"/>
    </source>
</evidence>
<name>A0A1H3ZKV0_9BACT</name>
<dbReference type="GO" id="GO:0016798">
    <property type="term" value="F:hydrolase activity, acting on glycosyl bonds"/>
    <property type="evidence" value="ECO:0007669"/>
    <property type="project" value="UniProtKB-KW"/>
</dbReference>
<evidence type="ECO:0000256" key="6">
    <source>
        <dbReference type="SAM" id="SignalP"/>
    </source>
</evidence>
<dbReference type="GO" id="GO:0030246">
    <property type="term" value="F:carbohydrate binding"/>
    <property type="evidence" value="ECO:0007669"/>
    <property type="project" value="InterPro"/>
</dbReference>
<organism evidence="10 11">
    <name type="scientific">Chitinophaga terrae</name>
    <name type="common">ex Kim and Jung 2007</name>
    <dbReference type="NCBI Taxonomy" id="408074"/>
    <lineage>
        <taxon>Bacteria</taxon>
        <taxon>Pseudomonadati</taxon>
        <taxon>Bacteroidota</taxon>
        <taxon>Chitinophagia</taxon>
        <taxon>Chitinophagales</taxon>
        <taxon>Chitinophagaceae</taxon>
        <taxon>Chitinophaga</taxon>
    </lineage>
</organism>
<dbReference type="InterPro" id="IPR029486">
    <property type="entry name" value="GH97_N"/>
</dbReference>
<dbReference type="InterPro" id="IPR013785">
    <property type="entry name" value="Aldolase_TIM"/>
</dbReference>
<comment type="cofactor">
    <cofactor evidence="1">
        <name>Ca(2+)</name>
        <dbReference type="ChEBI" id="CHEBI:29108"/>
    </cofactor>
</comment>
<keyword evidence="3 10" id="KW-0378">Hydrolase</keyword>
<accession>A0A1H3ZKV0</accession>
<feature type="domain" description="Glycosyl-hydrolase 97 catalytic" evidence="7">
    <location>
        <begin position="311"/>
        <end position="456"/>
    </location>
</feature>
<evidence type="ECO:0000313" key="10">
    <source>
        <dbReference type="EMBL" id="SEA24426.1"/>
    </source>
</evidence>
<comment type="subunit">
    <text evidence="2">Monomer.</text>
</comment>
<feature type="chain" id="PRO_5011656395" evidence="6">
    <location>
        <begin position="21"/>
        <end position="641"/>
    </location>
</feature>
<evidence type="ECO:0000259" key="8">
    <source>
        <dbReference type="Pfam" id="PF14508"/>
    </source>
</evidence>
<dbReference type="InterPro" id="IPR013780">
    <property type="entry name" value="Glyco_hydro_b"/>
</dbReference>
<dbReference type="Pfam" id="PF14509">
    <property type="entry name" value="GH97_C"/>
    <property type="match status" value="1"/>
</dbReference>
<evidence type="ECO:0000313" key="11">
    <source>
        <dbReference type="Proteomes" id="UP000199656"/>
    </source>
</evidence>
<dbReference type="InterPro" id="IPR052720">
    <property type="entry name" value="Glycosyl_hydrolase_97"/>
</dbReference>
<evidence type="ECO:0000256" key="3">
    <source>
        <dbReference type="ARBA" id="ARBA00022801"/>
    </source>
</evidence>
<keyword evidence="4" id="KW-0106">Calcium</keyword>
<evidence type="ECO:0000256" key="2">
    <source>
        <dbReference type="ARBA" id="ARBA00011245"/>
    </source>
</evidence>
<keyword evidence="5" id="KW-0326">Glycosidase</keyword>
<reference evidence="11" key="1">
    <citation type="submission" date="2016-10" db="EMBL/GenBank/DDBJ databases">
        <authorList>
            <person name="Varghese N."/>
            <person name="Submissions S."/>
        </authorList>
    </citation>
    <scope>NUCLEOTIDE SEQUENCE [LARGE SCALE GENOMIC DNA]</scope>
    <source>
        <strain evidence="11">DSM 23920</strain>
    </source>
</reference>
<dbReference type="Pfam" id="PF14508">
    <property type="entry name" value="GH97_N"/>
    <property type="match status" value="1"/>
</dbReference>
<evidence type="ECO:0000256" key="4">
    <source>
        <dbReference type="ARBA" id="ARBA00022837"/>
    </source>
</evidence>
<sequence length="641" mass="71539">MKKIFAFTTLLMLAGLRLLAAHQVSSPDGRIVVDVFTDDQGNPKYTIAFNGSKLLAPSSLGLELDGINFFSGLKLVAASGIESVRDQYNMISGKRTINHYLAKKRTFTFQERSGRKIAVIFQVSNDGVAFRYQFAGNGEVKTVKAEYTSFALPTARAFIQPLAVAKSGWEQANPSYEEHYYQDVPAGTPSELGAGFIYPALFHVAGNWVLISEAAVGRDWCATHLDCENGNPEYKVKFPDAREVIFDKQLLPVQKMNGVSPWRIIAVGSLKTIVESTLGTDLADPRAIKNASFVKPGKASWSWINSKDDYIIYEEQKKYIDFAADMHWQYCLIDVNWDRNIGYDKIKELADYAKGKNVGLILWYNSAGDWNTVKYTPRNKLLTKELRQKEFALLQSMGIKGIKVDFFGGDGKSVMQYYDDILQDAARYDLMVNFHGATLPRGIARTYPNLVTAEAVKGMEYATFDQKDADKLPNHAAMLPFTRNVFDPMDFTPMNLYKFTSTNTVRKTTAAFELATTIVFWSGIQHMAESPEGMSHVPGFAKQFLRTLPDTWNETRFITGYPGKDVVIARRSGNKWFVAGVNGEQTAKELKLDLAFLGKRKAVWINEDSSDLLKQTEITLPASGALPISLAANGGFVLVIE</sequence>
<dbReference type="InterPro" id="IPR029483">
    <property type="entry name" value="GH97_C"/>
</dbReference>
<keyword evidence="11" id="KW-1185">Reference proteome</keyword>
<gene>
    <name evidence="10" type="ORF">SAMN05660909_01284</name>
</gene>
<dbReference type="SUPFAM" id="SSF51445">
    <property type="entry name" value="(Trans)glycosidases"/>
    <property type="match status" value="1"/>
</dbReference>
<proteinExistence type="predicted"/>
<protein>
    <submittedName>
        <fullName evidence="10">Glycosyl-hydrolase 97 C-terminal, oligomerisation</fullName>
    </submittedName>
</protein>
<dbReference type="Gene3D" id="2.60.40.1180">
    <property type="entry name" value="Golgi alpha-mannosidase II"/>
    <property type="match status" value="1"/>
</dbReference>
<dbReference type="InterPro" id="IPR014718">
    <property type="entry name" value="GH-type_carb-bd"/>
</dbReference>
<dbReference type="Gene3D" id="2.70.98.10">
    <property type="match status" value="1"/>
</dbReference>
<dbReference type="AlphaFoldDB" id="A0A1H3ZKV0"/>
<dbReference type="RefSeq" id="WP_089759810.1">
    <property type="nucleotide sequence ID" value="NZ_BKAT01000005.1"/>
</dbReference>
<feature type="domain" description="Glycosyl-hydrolase 97 C-terminal oligomerisation" evidence="9">
    <location>
        <begin position="551"/>
        <end position="640"/>
    </location>
</feature>
<evidence type="ECO:0000256" key="1">
    <source>
        <dbReference type="ARBA" id="ARBA00001913"/>
    </source>
</evidence>
<dbReference type="EMBL" id="FNRL01000004">
    <property type="protein sequence ID" value="SEA24426.1"/>
    <property type="molecule type" value="Genomic_DNA"/>
</dbReference>
<evidence type="ECO:0000259" key="7">
    <source>
        <dbReference type="Pfam" id="PF10566"/>
    </source>
</evidence>
<dbReference type="Gene3D" id="3.20.20.70">
    <property type="entry name" value="Aldolase class I"/>
    <property type="match status" value="1"/>
</dbReference>
<evidence type="ECO:0000259" key="9">
    <source>
        <dbReference type="Pfam" id="PF14509"/>
    </source>
</evidence>
<feature type="domain" description="Glycosyl-hydrolase 97 N-terminal" evidence="8">
    <location>
        <begin position="24"/>
        <end position="285"/>
    </location>
</feature>